<evidence type="ECO:0000256" key="1">
    <source>
        <dbReference type="ARBA" id="ARBA00004571"/>
    </source>
</evidence>
<comment type="subcellular location">
    <subcellularLocation>
        <location evidence="1">Cell outer membrane</location>
        <topology evidence="1">Multi-pass membrane protein</topology>
    </subcellularLocation>
</comment>
<keyword evidence="9" id="KW-0472">Membrane</keyword>
<dbReference type="SUPFAM" id="SSF56935">
    <property type="entry name" value="Porins"/>
    <property type="match status" value="1"/>
</dbReference>
<keyword evidence="14" id="KW-1185">Reference proteome</keyword>
<evidence type="ECO:0000256" key="9">
    <source>
        <dbReference type="ARBA" id="ARBA00023136"/>
    </source>
</evidence>
<evidence type="ECO:0000256" key="6">
    <source>
        <dbReference type="ARBA" id="ARBA00022729"/>
    </source>
</evidence>
<protein>
    <submittedName>
        <fullName evidence="13">Outer membrane protein (Porin)</fullName>
    </submittedName>
</protein>
<accession>A0A0K6IRW2</accession>
<organism evidence="13 14">
    <name type="scientific">Tepidiphilus thermophilus</name>
    <dbReference type="NCBI Taxonomy" id="876478"/>
    <lineage>
        <taxon>Bacteria</taxon>
        <taxon>Pseudomonadati</taxon>
        <taxon>Pseudomonadota</taxon>
        <taxon>Hydrogenophilia</taxon>
        <taxon>Hydrogenophilales</taxon>
        <taxon>Hydrogenophilaceae</taxon>
        <taxon>Tepidiphilus</taxon>
    </lineage>
</organism>
<evidence type="ECO:0000256" key="5">
    <source>
        <dbReference type="ARBA" id="ARBA00022692"/>
    </source>
</evidence>
<dbReference type="Pfam" id="PF13609">
    <property type="entry name" value="Porin_4"/>
    <property type="match status" value="1"/>
</dbReference>
<feature type="chain" id="PRO_5005505452" evidence="11">
    <location>
        <begin position="21"/>
        <end position="383"/>
    </location>
</feature>
<sequence length="383" mass="41055">MYKKTLALSLTSLFCLPALAQSGVQLYGSADAFFKYGKVMGDSTAGIDDGGIGNSFFGLRGEEELGAGLKAVFVLEEGFSIDSGKSCCMSEEDSSSNSGSETFTQQAYVGLKGAFGQIALGRQYAPGYFTDPYDALQGMTPSPQNWLSQLANLTITPNAPARWNNSVGYTGEFETVGVSAIYSAGNLETDQAHGASRTDDDKYGLGLRYENGPLKIGAIYQAVKYKAHYDGGWLEASSGEDETQKDWMLGAAYDFGFATLAGSWQQGRDVLGASGFDVDLWQIGLIIPVVGEDTFNLAYGQAKLDGGNPIMGEGGSVKPKSLGAAYLHPLSKRTTVYAAYTWVDHDDLRWDQATALGQDDNGHKADGEVDDTSLFYLGLNHRF</sequence>
<dbReference type="Gene3D" id="2.40.160.10">
    <property type="entry name" value="Porin"/>
    <property type="match status" value="1"/>
</dbReference>
<feature type="signal peptide" evidence="11">
    <location>
        <begin position="1"/>
        <end position="20"/>
    </location>
</feature>
<keyword evidence="3" id="KW-0813">Transport</keyword>
<keyword evidence="8" id="KW-0626">Porin</keyword>
<dbReference type="GO" id="GO:0006811">
    <property type="term" value="P:monoatomic ion transport"/>
    <property type="evidence" value="ECO:0007669"/>
    <property type="project" value="UniProtKB-KW"/>
</dbReference>
<keyword evidence="5" id="KW-0812">Transmembrane</keyword>
<evidence type="ECO:0000256" key="11">
    <source>
        <dbReference type="SAM" id="SignalP"/>
    </source>
</evidence>
<dbReference type="GO" id="GO:0009279">
    <property type="term" value="C:cell outer membrane"/>
    <property type="evidence" value="ECO:0007669"/>
    <property type="project" value="UniProtKB-SubCell"/>
</dbReference>
<evidence type="ECO:0000256" key="2">
    <source>
        <dbReference type="ARBA" id="ARBA00011233"/>
    </source>
</evidence>
<comment type="subunit">
    <text evidence="2">Homotrimer.</text>
</comment>
<dbReference type="GO" id="GO:0046930">
    <property type="term" value="C:pore complex"/>
    <property type="evidence" value="ECO:0007669"/>
    <property type="project" value="UniProtKB-KW"/>
</dbReference>
<feature type="domain" description="Porin" evidence="12">
    <location>
        <begin position="7"/>
        <end position="347"/>
    </location>
</feature>
<keyword evidence="10" id="KW-0998">Cell outer membrane</keyword>
<dbReference type="InterPro" id="IPR033900">
    <property type="entry name" value="Gram_neg_porin_domain"/>
</dbReference>
<dbReference type="PANTHER" id="PTHR34501">
    <property type="entry name" value="PROTEIN YDDL-RELATED"/>
    <property type="match status" value="1"/>
</dbReference>
<dbReference type="InterPro" id="IPR050298">
    <property type="entry name" value="Gram-neg_bact_OMP"/>
</dbReference>
<evidence type="ECO:0000256" key="3">
    <source>
        <dbReference type="ARBA" id="ARBA00022448"/>
    </source>
</evidence>
<keyword evidence="7" id="KW-0406">Ion transport</keyword>
<evidence type="ECO:0000256" key="7">
    <source>
        <dbReference type="ARBA" id="ARBA00023065"/>
    </source>
</evidence>
<evidence type="ECO:0000313" key="14">
    <source>
        <dbReference type="Proteomes" id="UP000182108"/>
    </source>
</evidence>
<evidence type="ECO:0000259" key="12">
    <source>
        <dbReference type="Pfam" id="PF13609"/>
    </source>
</evidence>
<evidence type="ECO:0000256" key="10">
    <source>
        <dbReference type="ARBA" id="ARBA00023237"/>
    </source>
</evidence>
<dbReference type="RefSeq" id="WP_055422966.1">
    <property type="nucleotide sequence ID" value="NZ_CYHH01000002.1"/>
</dbReference>
<evidence type="ECO:0000256" key="4">
    <source>
        <dbReference type="ARBA" id="ARBA00022452"/>
    </source>
</evidence>
<reference evidence="14" key="1">
    <citation type="submission" date="2015-08" db="EMBL/GenBank/DDBJ databases">
        <authorList>
            <person name="Babu N.S."/>
            <person name="Beckwith C.J."/>
            <person name="Beseler K.G."/>
            <person name="Brison A."/>
            <person name="Carone J.V."/>
            <person name="Caskin T.P."/>
            <person name="Diamond M."/>
            <person name="Durham M.E."/>
            <person name="Foxe J.M."/>
            <person name="Go M."/>
            <person name="Henderson B.A."/>
            <person name="Jones I.B."/>
            <person name="McGettigan J.A."/>
            <person name="Micheletti S.J."/>
            <person name="Nasrallah M.E."/>
            <person name="Ortiz D."/>
            <person name="Piller C.R."/>
            <person name="Privatt S.R."/>
            <person name="Schneider S.L."/>
            <person name="Sharp S."/>
            <person name="Smith T.C."/>
            <person name="Stanton J.D."/>
            <person name="Ullery H.E."/>
            <person name="Wilson R.J."/>
            <person name="Serrano M.G."/>
            <person name="Buck G."/>
            <person name="Lee V."/>
            <person name="Wang Y."/>
            <person name="Carvalho R."/>
            <person name="Voegtly L."/>
            <person name="Shi R."/>
            <person name="Duckworth R."/>
            <person name="Johnson A."/>
            <person name="Loviza R."/>
            <person name="Walstead R."/>
            <person name="Shah Z."/>
            <person name="Kiflezghi M."/>
            <person name="Wade K."/>
            <person name="Ball S.L."/>
            <person name="Bradley K.W."/>
            <person name="Asai D.J."/>
            <person name="Bowman C.A."/>
            <person name="Russell D.A."/>
            <person name="Pope W.H."/>
            <person name="Jacobs-Sera D."/>
            <person name="Hendrix R.W."/>
            <person name="Hatfull G.F."/>
        </authorList>
    </citation>
    <scope>NUCLEOTIDE SEQUENCE [LARGE SCALE GENOMIC DNA]</scope>
    <source>
        <strain evidence="14">JCM 19170</strain>
    </source>
</reference>
<dbReference type="InterPro" id="IPR023614">
    <property type="entry name" value="Porin_dom_sf"/>
</dbReference>
<proteinExistence type="predicted"/>
<gene>
    <name evidence="13" type="ORF">Ga0061068_102267</name>
</gene>
<evidence type="ECO:0000256" key="8">
    <source>
        <dbReference type="ARBA" id="ARBA00023114"/>
    </source>
</evidence>
<dbReference type="GO" id="GO:0015288">
    <property type="term" value="F:porin activity"/>
    <property type="evidence" value="ECO:0007669"/>
    <property type="project" value="UniProtKB-KW"/>
</dbReference>
<keyword evidence="6 11" id="KW-0732">Signal</keyword>
<dbReference type="AlphaFoldDB" id="A0A0K6IRW2"/>
<keyword evidence="4" id="KW-1134">Transmembrane beta strand</keyword>
<dbReference type="Proteomes" id="UP000182108">
    <property type="component" value="Unassembled WGS sequence"/>
</dbReference>
<evidence type="ECO:0000313" key="13">
    <source>
        <dbReference type="EMBL" id="CUB06062.1"/>
    </source>
</evidence>
<name>A0A0K6IRW2_9PROT</name>
<dbReference type="PANTHER" id="PTHR34501:SF9">
    <property type="entry name" value="MAJOR OUTER MEMBRANE PROTEIN P.IA"/>
    <property type="match status" value="1"/>
</dbReference>
<dbReference type="EMBL" id="CYHH01000002">
    <property type="protein sequence ID" value="CUB06062.1"/>
    <property type="molecule type" value="Genomic_DNA"/>
</dbReference>
<dbReference type="CDD" id="cd00342">
    <property type="entry name" value="gram_neg_porins"/>
    <property type="match status" value="1"/>
</dbReference>
<dbReference type="OrthoDB" id="5293374at2"/>